<evidence type="ECO:0000313" key="1">
    <source>
        <dbReference type="EMBL" id="QCP53634.1"/>
    </source>
</evidence>
<protein>
    <submittedName>
        <fullName evidence="1">DUF3331 domain-containing protein</fullName>
    </submittedName>
</protein>
<dbReference type="KEGG" id="tvl:FAZ95_31910"/>
<sequence length="160" mass="17977">MNEFNRWEQVLSLLDPHAVGWKVTQPATIDAFKAHSGLRTGASGTANVALCRTSVVAVERQSERSMLVSWSDSTRCRYIDQRWTSGRSRRSGHCALTGRAIRRGEMIYKPQWRGEHPPANSAEMILAAELERMVVRTESVHMESVRMDLVGLLPELRAAS</sequence>
<dbReference type="Proteomes" id="UP000298656">
    <property type="component" value="Chromosome 2"/>
</dbReference>
<dbReference type="InterPro" id="IPR021769">
    <property type="entry name" value="DUF3331"/>
</dbReference>
<reference evidence="1 2" key="1">
    <citation type="submission" date="2019-05" db="EMBL/GenBank/DDBJ databases">
        <title>Burkholderia sp. DHOD12, isolated from subtropical forest soil.</title>
        <authorList>
            <person name="Gao Z.-H."/>
            <person name="Qiu L.-H."/>
        </authorList>
    </citation>
    <scope>NUCLEOTIDE SEQUENCE [LARGE SCALE GENOMIC DNA]</scope>
    <source>
        <strain evidence="1 2">DHOD12</strain>
    </source>
</reference>
<accession>A0A4P8J1Q0</accession>
<dbReference type="Pfam" id="PF11811">
    <property type="entry name" value="DUF3331"/>
    <property type="match status" value="1"/>
</dbReference>
<gene>
    <name evidence="1" type="ORF">FAZ95_31910</name>
</gene>
<dbReference type="RefSeq" id="WP_137336403.1">
    <property type="nucleotide sequence ID" value="NZ_CP040078.1"/>
</dbReference>
<dbReference type="AlphaFoldDB" id="A0A4P8J1Q0"/>
<organism evidence="1 2">
    <name type="scientific">Trinickia violacea</name>
    <dbReference type="NCBI Taxonomy" id="2571746"/>
    <lineage>
        <taxon>Bacteria</taxon>
        <taxon>Pseudomonadati</taxon>
        <taxon>Pseudomonadota</taxon>
        <taxon>Betaproteobacteria</taxon>
        <taxon>Burkholderiales</taxon>
        <taxon>Burkholderiaceae</taxon>
        <taxon>Trinickia</taxon>
    </lineage>
</organism>
<name>A0A4P8J1Q0_9BURK</name>
<keyword evidence="2" id="KW-1185">Reference proteome</keyword>
<dbReference type="EMBL" id="CP040078">
    <property type="protein sequence ID" value="QCP53634.1"/>
    <property type="molecule type" value="Genomic_DNA"/>
</dbReference>
<proteinExistence type="predicted"/>
<evidence type="ECO:0000313" key="2">
    <source>
        <dbReference type="Proteomes" id="UP000298656"/>
    </source>
</evidence>
<dbReference type="OrthoDB" id="9152922at2"/>